<evidence type="ECO:0000256" key="7">
    <source>
        <dbReference type="ARBA" id="ARBA00023133"/>
    </source>
</evidence>
<evidence type="ECO:0000256" key="1">
    <source>
        <dbReference type="ARBA" id="ARBA00004141"/>
    </source>
</evidence>
<dbReference type="AlphaFoldDB" id="A0A183MU57"/>
<dbReference type="InterPro" id="IPR000537">
    <property type="entry name" value="UbiA_prenyltransferase"/>
</dbReference>
<dbReference type="GO" id="GO:0006784">
    <property type="term" value="P:heme A biosynthetic process"/>
    <property type="evidence" value="ECO:0007669"/>
    <property type="project" value="TreeGrafter"/>
</dbReference>
<proteinExistence type="inferred from homology"/>
<dbReference type="PROSITE" id="PS00943">
    <property type="entry name" value="UBIA"/>
    <property type="match status" value="1"/>
</dbReference>
<keyword evidence="11" id="KW-1185">Reference proteome</keyword>
<evidence type="ECO:0000256" key="2">
    <source>
        <dbReference type="ARBA" id="ARBA00005985"/>
    </source>
</evidence>
<dbReference type="Proteomes" id="UP000277204">
    <property type="component" value="Unassembled WGS sequence"/>
</dbReference>
<comment type="similarity">
    <text evidence="2">Belongs to the UbiA prenyltransferase family.</text>
</comment>
<dbReference type="InterPro" id="IPR011989">
    <property type="entry name" value="ARM-like"/>
</dbReference>
<feature type="non-terminal residue" evidence="10">
    <location>
        <position position="662"/>
    </location>
</feature>
<evidence type="ECO:0000256" key="8">
    <source>
        <dbReference type="ARBA" id="ARBA00023136"/>
    </source>
</evidence>
<dbReference type="Gene3D" id="1.25.10.10">
    <property type="entry name" value="Leucine-rich Repeat Variant"/>
    <property type="match status" value="1"/>
</dbReference>
<dbReference type="CDD" id="cd13957">
    <property type="entry name" value="PT_UbiA_Cox10"/>
    <property type="match status" value="1"/>
</dbReference>
<dbReference type="GO" id="GO:0005739">
    <property type="term" value="C:mitochondrion"/>
    <property type="evidence" value="ECO:0007669"/>
    <property type="project" value="TreeGrafter"/>
</dbReference>
<keyword evidence="4" id="KW-0808">Transferase</keyword>
<dbReference type="Gene3D" id="1.10.357.140">
    <property type="entry name" value="UbiA prenyltransferase"/>
    <property type="match status" value="1"/>
</dbReference>
<evidence type="ECO:0000313" key="10">
    <source>
        <dbReference type="EMBL" id="VDP32126.1"/>
    </source>
</evidence>
<sequence>MVYAENSLSSCSAFHEDWHKFGQCLSCGKFHAFNSCKFRNSKCFKCDDIGYIQLVCNTNVHVIATNIKSCNSDSTESSIYNDDLSLSAIAIDSVESQSSSKLNQIQNSCETTVSHQSIYQNSHAIVPGMVFPGDSHISDETPCKSEENILSEHNYDRKPDVVLTDAHFSNDPLLCNDILNGFHVNISEESNPDVISYITYPYNAFDPCEKPVQCEARVLANLANFCYDSRNGPQLRQLRVIDLFFDCILEPSSAWFKAAFQSGSNLNVDEGEARLVEFALGGLSNLSASSPLNRQEILNHIHLPCIVACATSPDSTVVVHSLTIIIHLFTRCPNSEDFISLGTRFPAIVQIARQYCESRNRQTDIDPRIPILSQILLEDCLHSYCQLPLTTLPEIHKRNLNEKVLSTCSQLKSDKLDLNSQSESLPHQLPGSLTDQNTSTVDVECENHFCTAEKSQSLGSTSVNKWVSSPLVTSSSPFSPSTPCPTTVDLVLTQPPAVLLFKHYASIAAGLSKARLTGLVVSTALVGCGLAASTSMVSPEFLENCYSTTICLALGTTLTSSAANSINQIIEIPYDSQMTRTRNRVLVRGLTTPGRAALFALACTGSGLSLLYFGVNPLVTSLAAVNMLLYTCIYTPLKQISQVNTWVGAWVGAIPPLMGWAA</sequence>
<reference evidence="10 11" key="1">
    <citation type="submission" date="2018-11" db="EMBL/GenBank/DDBJ databases">
        <authorList>
            <consortium name="Pathogen Informatics"/>
        </authorList>
    </citation>
    <scope>NUCLEOTIDE SEQUENCE [LARGE SCALE GENOMIC DNA]</scope>
    <source>
        <strain evidence="10 11">Zambia</strain>
    </source>
</reference>
<keyword evidence="7" id="KW-0350">Heme biosynthesis</keyword>
<dbReference type="InterPro" id="IPR006369">
    <property type="entry name" value="Protohaem_IX_farnesylTrfase"/>
</dbReference>
<gene>
    <name evidence="10" type="ORF">SMRZ_LOCUS19582</name>
</gene>
<organism evidence="10 11">
    <name type="scientific">Schistosoma margrebowiei</name>
    <dbReference type="NCBI Taxonomy" id="48269"/>
    <lineage>
        <taxon>Eukaryota</taxon>
        <taxon>Metazoa</taxon>
        <taxon>Spiralia</taxon>
        <taxon>Lophotrochozoa</taxon>
        <taxon>Platyhelminthes</taxon>
        <taxon>Trematoda</taxon>
        <taxon>Digenea</taxon>
        <taxon>Strigeidida</taxon>
        <taxon>Schistosomatoidea</taxon>
        <taxon>Schistosomatidae</taxon>
        <taxon>Schistosoma</taxon>
    </lineage>
</organism>
<protein>
    <recommendedName>
        <fullName evidence="3">Protoheme IX farnesyltransferase, mitochondrial</fullName>
    </recommendedName>
    <alternativeName>
        <fullName evidence="9">Heme O synthase</fullName>
    </alternativeName>
</protein>
<accession>A0A183MU57</accession>
<dbReference type="PANTHER" id="PTHR43448:SF2">
    <property type="entry name" value="PROTOHEME IX FARNESYLTRANSFERASE, MITOCHONDRIAL"/>
    <property type="match status" value="1"/>
</dbReference>
<evidence type="ECO:0000256" key="6">
    <source>
        <dbReference type="ARBA" id="ARBA00022989"/>
    </source>
</evidence>
<dbReference type="SUPFAM" id="SSF48371">
    <property type="entry name" value="ARM repeat"/>
    <property type="match status" value="1"/>
</dbReference>
<evidence type="ECO:0000313" key="11">
    <source>
        <dbReference type="Proteomes" id="UP000277204"/>
    </source>
</evidence>
<dbReference type="InterPro" id="IPR044878">
    <property type="entry name" value="UbiA_sf"/>
</dbReference>
<dbReference type="InterPro" id="IPR016024">
    <property type="entry name" value="ARM-type_fold"/>
</dbReference>
<dbReference type="InterPro" id="IPR030470">
    <property type="entry name" value="UbiA_prenylTrfase_CS"/>
</dbReference>
<dbReference type="STRING" id="48269.A0A183MU57"/>
<dbReference type="GO" id="GO:0008495">
    <property type="term" value="F:protoheme IX farnesyltransferase activity"/>
    <property type="evidence" value="ECO:0007669"/>
    <property type="project" value="InterPro"/>
</dbReference>
<dbReference type="EMBL" id="UZAI01018014">
    <property type="protein sequence ID" value="VDP32126.1"/>
    <property type="molecule type" value="Genomic_DNA"/>
</dbReference>
<dbReference type="Pfam" id="PF01040">
    <property type="entry name" value="UbiA"/>
    <property type="match status" value="1"/>
</dbReference>
<dbReference type="GO" id="GO:0016020">
    <property type="term" value="C:membrane"/>
    <property type="evidence" value="ECO:0007669"/>
    <property type="project" value="UniProtKB-SubCell"/>
</dbReference>
<keyword evidence="5" id="KW-0812">Transmembrane</keyword>
<keyword evidence="8" id="KW-0472">Membrane</keyword>
<dbReference type="PANTHER" id="PTHR43448">
    <property type="entry name" value="PROTOHEME IX FARNESYLTRANSFERASE, MITOCHONDRIAL"/>
    <property type="match status" value="1"/>
</dbReference>
<evidence type="ECO:0000256" key="4">
    <source>
        <dbReference type="ARBA" id="ARBA00022679"/>
    </source>
</evidence>
<name>A0A183MU57_9TREM</name>
<comment type="subcellular location">
    <subcellularLocation>
        <location evidence="1">Membrane</location>
        <topology evidence="1">Multi-pass membrane protein</topology>
    </subcellularLocation>
</comment>
<evidence type="ECO:0000256" key="9">
    <source>
        <dbReference type="ARBA" id="ARBA00030253"/>
    </source>
</evidence>
<evidence type="ECO:0000256" key="3">
    <source>
        <dbReference type="ARBA" id="ARBA00016335"/>
    </source>
</evidence>
<evidence type="ECO:0000256" key="5">
    <source>
        <dbReference type="ARBA" id="ARBA00022692"/>
    </source>
</evidence>
<keyword evidence="6" id="KW-1133">Transmembrane helix</keyword>